<dbReference type="GO" id="GO:0006310">
    <property type="term" value="P:DNA recombination"/>
    <property type="evidence" value="ECO:0007669"/>
    <property type="project" value="UniProtKB-KW"/>
</dbReference>
<gene>
    <name evidence="3" type="ORF">S06H3_30823</name>
</gene>
<organism evidence="3">
    <name type="scientific">marine sediment metagenome</name>
    <dbReference type="NCBI Taxonomy" id="412755"/>
    <lineage>
        <taxon>unclassified sequences</taxon>
        <taxon>metagenomes</taxon>
        <taxon>ecological metagenomes</taxon>
    </lineage>
</organism>
<dbReference type="PANTHER" id="PTHR30349:SF91">
    <property type="entry name" value="INTA PROTEIN"/>
    <property type="match status" value="1"/>
</dbReference>
<evidence type="ECO:0000313" key="3">
    <source>
        <dbReference type="EMBL" id="GAI31392.1"/>
    </source>
</evidence>
<comment type="caution">
    <text evidence="3">The sequence shown here is derived from an EMBL/GenBank/DDBJ whole genome shotgun (WGS) entry which is preliminary data.</text>
</comment>
<dbReference type="EMBL" id="BARV01018188">
    <property type="protein sequence ID" value="GAI31392.1"/>
    <property type="molecule type" value="Genomic_DNA"/>
</dbReference>
<protein>
    <recommendedName>
        <fullName evidence="2">Tyr recombinase domain-containing protein</fullName>
    </recommendedName>
</protein>
<accession>X1MIB1</accession>
<dbReference type="InterPro" id="IPR050090">
    <property type="entry name" value="Tyrosine_recombinase_XerCD"/>
</dbReference>
<feature type="non-terminal residue" evidence="3">
    <location>
        <position position="117"/>
    </location>
</feature>
<evidence type="ECO:0000259" key="2">
    <source>
        <dbReference type="PROSITE" id="PS51898"/>
    </source>
</evidence>
<dbReference type="SUPFAM" id="SSF56349">
    <property type="entry name" value="DNA breaking-rejoining enzymes"/>
    <property type="match status" value="1"/>
</dbReference>
<sequence>MTDNDFVFAHPDGTPLDPSSITHVFVKMVRKAGLKLRLHDLRHSYASIMLAAGINVKAISESLGHANIGITLDIYSHLLPGVGKAAAERFEKLLEPWLSQKGNGGKMVAKPNESDTR</sequence>
<dbReference type="InterPro" id="IPR002104">
    <property type="entry name" value="Integrase_catalytic"/>
</dbReference>
<dbReference type="PROSITE" id="PS51898">
    <property type="entry name" value="TYR_RECOMBINASE"/>
    <property type="match status" value="1"/>
</dbReference>
<evidence type="ECO:0000256" key="1">
    <source>
        <dbReference type="ARBA" id="ARBA00023172"/>
    </source>
</evidence>
<dbReference type="Gene3D" id="1.10.443.10">
    <property type="entry name" value="Intergrase catalytic core"/>
    <property type="match status" value="1"/>
</dbReference>
<dbReference type="InterPro" id="IPR011010">
    <property type="entry name" value="DNA_brk_join_enz"/>
</dbReference>
<reference evidence="3" key="1">
    <citation type="journal article" date="2014" name="Front. Microbiol.">
        <title>High frequency of phylogenetically diverse reductive dehalogenase-homologous genes in deep subseafloor sedimentary metagenomes.</title>
        <authorList>
            <person name="Kawai M."/>
            <person name="Futagami T."/>
            <person name="Toyoda A."/>
            <person name="Takaki Y."/>
            <person name="Nishi S."/>
            <person name="Hori S."/>
            <person name="Arai W."/>
            <person name="Tsubouchi T."/>
            <person name="Morono Y."/>
            <person name="Uchiyama I."/>
            <person name="Ito T."/>
            <person name="Fujiyama A."/>
            <person name="Inagaki F."/>
            <person name="Takami H."/>
        </authorList>
    </citation>
    <scope>NUCLEOTIDE SEQUENCE</scope>
    <source>
        <strain evidence="3">Expedition CK06-06</strain>
    </source>
</reference>
<dbReference type="Pfam" id="PF00589">
    <property type="entry name" value="Phage_integrase"/>
    <property type="match status" value="1"/>
</dbReference>
<dbReference type="GO" id="GO:0003677">
    <property type="term" value="F:DNA binding"/>
    <property type="evidence" value="ECO:0007669"/>
    <property type="project" value="InterPro"/>
</dbReference>
<dbReference type="InterPro" id="IPR013762">
    <property type="entry name" value="Integrase-like_cat_sf"/>
</dbReference>
<proteinExistence type="predicted"/>
<dbReference type="GO" id="GO:0015074">
    <property type="term" value="P:DNA integration"/>
    <property type="evidence" value="ECO:0007669"/>
    <property type="project" value="InterPro"/>
</dbReference>
<dbReference type="PANTHER" id="PTHR30349">
    <property type="entry name" value="PHAGE INTEGRASE-RELATED"/>
    <property type="match status" value="1"/>
</dbReference>
<feature type="domain" description="Tyr recombinase" evidence="2">
    <location>
        <begin position="1"/>
        <end position="88"/>
    </location>
</feature>
<name>X1MIB1_9ZZZZ</name>
<keyword evidence="1" id="KW-0233">DNA recombination</keyword>
<dbReference type="AlphaFoldDB" id="X1MIB1"/>